<evidence type="ECO:0000313" key="1">
    <source>
        <dbReference type="EMBL" id="OOS24950.1"/>
    </source>
</evidence>
<dbReference type="EMBL" id="MUYV01000006">
    <property type="protein sequence ID" value="OOS24950.1"/>
    <property type="molecule type" value="Genomic_DNA"/>
</dbReference>
<accession>A0A1T0CRI9</accession>
<proteinExistence type="predicted"/>
<dbReference type="AlphaFoldDB" id="A0A1T0CRI9"/>
<dbReference type="InterPro" id="IPR010985">
    <property type="entry name" value="Ribbon_hlx_hlx"/>
</dbReference>
<evidence type="ECO:0008006" key="3">
    <source>
        <dbReference type="Google" id="ProtNLM"/>
    </source>
</evidence>
<keyword evidence="2" id="KW-1185">Reference proteome</keyword>
<evidence type="ECO:0000313" key="2">
    <source>
        <dbReference type="Proteomes" id="UP000190683"/>
    </source>
</evidence>
<protein>
    <recommendedName>
        <fullName evidence="3">CopG family transcriptional regulator</fullName>
    </recommendedName>
</protein>
<dbReference type="RefSeq" id="WP_078317786.1">
    <property type="nucleotide sequence ID" value="NZ_MUYV01000006.1"/>
</dbReference>
<comment type="caution">
    <text evidence="1">The sequence shown here is derived from an EMBL/GenBank/DDBJ whole genome shotgun (WGS) entry which is preliminary data.</text>
</comment>
<gene>
    <name evidence="1" type="ORF">B0681_05695</name>
</gene>
<name>A0A1T0CRI9_9GAMM</name>
<dbReference type="SUPFAM" id="SSF47598">
    <property type="entry name" value="Ribbon-helix-helix"/>
    <property type="match status" value="1"/>
</dbReference>
<organism evidence="1 2">
    <name type="scientific">Moraxella porci DSM 25326</name>
    <dbReference type="NCBI Taxonomy" id="573983"/>
    <lineage>
        <taxon>Bacteria</taxon>
        <taxon>Pseudomonadati</taxon>
        <taxon>Pseudomonadota</taxon>
        <taxon>Gammaproteobacteria</taxon>
        <taxon>Moraxellales</taxon>
        <taxon>Moraxellaceae</taxon>
        <taxon>Moraxella</taxon>
    </lineage>
</organism>
<dbReference type="GO" id="GO:0006355">
    <property type="term" value="P:regulation of DNA-templated transcription"/>
    <property type="evidence" value="ECO:0007669"/>
    <property type="project" value="InterPro"/>
</dbReference>
<dbReference type="STRING" id="573983.B0681_05695"/>
<dbReference type="Proteomes" id="UP000190683">
    <property type="component" value="Unassembled WGS sequence"/>
</dbReference>
<reference evidence="1 2" key="1">
    <citation type="submission" date="2017-02" db="EMBL/GenBank/DDBJ databases">
        <title>Draft genome sequence of Moraxella porci CCUG 54912T type strain.</title>
        <authorList>
            <person name="Salva-Serra F."/>
            <person name="Engstrom-Jakobsson H."/>
            <person name="Thorell K."/>
            <person name="Jaen-Luchoro D."/>
            <person name="Gonzales-Siles L."/>
            <person name="Karlsson R."/>
            <person name="Yazdan S."/>
            <person name="Boulund F."/>
            <person name="Johnning A."/>
            <person name="Engstrand L."/>
            <person name="Kristiansson E."/>
            <person name="Moore E."/>
        </authorList>
    </citation>
    <scope>NUCLEOTIDE SEQUENCE [LARGE SCALE GENOMIC DNA]</scope>
    <source>
        <strain evidence="1 2">CCUG 54912</strain>
    </source>
</reference>
<sequence length="93" mass="10806">MATTVPISLKIHPDIKQRLQVIAKTQKRSVHGILCELVENFVKEQQMQDEHQAWIEEQVMAVYQRVQHEGWQGTPSTQVHADIRAKMRQYAGE</sequence>